<feature type="transmembrane region" description="Helical" evidence="5">
    <location>
        <begin position="6"/>
        <end position="26"/>
    </location>
</feature>
<dbReference type="GO" id="GO:0006691">
    <property type="term" value="P:leukotriene metabolic process"/>
    <property type="evidence" value="ECO:0007669"/>
    <property type="project" value="UniProtKB-ARBA"/>
</dbReference>
<dbReference type="InterPro" id="IPR001129">
    <property type="entry name" value="Membr-assoc_MAPEG"/>
</dbReference>
<reference evidence="6" key="2">
    <citation type="journal article" date="2023" name="Syst. Appl. Microbiol.">
        <title>Govania unica gen. nov., sp. nov., a rare biosphere bacterium that represents a novel family in the class Alphaproteobacteria.</title>
        <authorList>
            <person name="Vandamme P."/>
            <person name="Peeters C."/>
            <person name="Hettiarachchi A."/>
            <person name="Cnockaert M."/>
            <person name="Carlier A."/>
        </authorList>
    </citation>
    <scope>NUCLEOTIDE SEQUENCE</scope>
    <source>
        <strain evidence="6">LMG 31809</strain>
    </source>
</reference>
<name>A0A9X3Z611_9PROT</name>
<evidence type="ECO:0000313" key="7">
    <source>
        <dbReference type="Proteomes" id="UP001141619"/>
    </source>
</evidence>
<dbReference type="Proteomes" id="UP001141619">
    <property type="component" value="Unassembled WGS sequence"/>
</dbReference>
<dbReference type="GO" id="GO:0004602">
    <property type="term" value="F:glutathione peroxidase activity"/>
    <property type="evidence" value="ECO:0007669"/>
    <property type="project" value="TreeGrafter"/>
</dbReference>
<dbReference type="SUPFAM" id="SSF161084">
    <property type="entry name" value="MAPEG domain-like"/>
    <property type="match status" value="1"/>
</dbReference>
<feature type="transmembrane region" description="Helical" evidence="5">
    <location>
        <begin position="106"/>
        <end position="128"/>
    </location>
</feature>
<dbReference type="Pfam" id="PF01124">
    <property type="entry name" value="MAPEG"/>
    <property type="match status" value="1"/>
</dbReference>
<dbReference type="AlphaFoldDB" id="A0A9X3Z611"/>
<comment type="subcellular location">
    <subcellularLocation>
        <location evidence="1">Membrane</location>
        <topology evidence="1">Multi-pass membrane protein</topology>
    </subcellularLocation>
</comment>
<dbReference type="GO" id="GO:0004364">
    <property type="term" value="F:glutathione transferase activity"/>
    <property type="evidence" value="ECO:0007669"/>
    <property type="project" value="TreeGrafter"/>
</dbReference>
<evidence type="ECO:0000313" key="6">
    <source>
        <dbReference type="EMBL" id="MDA5192454.1"/>
    </source>
</evidence>
<reference evidence="6" key="1">
    <citation type="submission" date="2022-08" db="EMBL/GenBank/DDBJ databases">
        <authorList>
            <person name="Vandamme P."/>
            <person name="Hettiarachchi A."/>
            <person name="Peeters C."/>
            <person name="Cnockaert M."/>
            <person name="Carlier A."/>
        </authorList>
    </citation>
    <scope>NUCLEOTIDE SEQUENCE</scope>
    <source>
        <strain evidence="6">LMG 31809</strain>
    </source>
</reference>
<dbReference type="InterPro" id="IPR023352">
    <property type="entry name" value="MAPEG-like_dom_sf"/>
</dbReference>
<feature type="transmembrane region" description="Helical" evidence="5">
    <location>
        <begin position="60"/>
        <end position="86"/>
    </location>
</feature>
<gene>
    <name evidence="6" type="ORF">NYP16_00580</name>
</gene>
<dbReference type="InterPro" id="IPR050997">
    <property type="entry name" value="MAPEG"/>
</dbReference>
<evidence type="ECO:0000256" key="5">
    <source>
        <dbReference type="SAM" id="Phobius"/>
    </source>
</evidence>
<dbReference type="Gene3D" id="1.20.120.550">
    <property type="entry name" value="Membrane associated eicosanoid/glutathione metabolism-like domain"/>
    <property type="match status" value="1"/>
</dbReference>
<evidence type="ECO:0000256" key="2">
    <source>
        <dbReference type="ARBA" id="ARBA00022692"/>
    </source>
</evidence>
<accession>A0A9X3Z611</accession>
<keyword evidence="7" id="KW-1185">Reference proteome</keyword>
<sequence length="131" mass="14573">MTVAFDLTVLVSGLALLVYIWTMVLVGRARGRHGVKAPATEGPEDFQRVFRVQQNTLEQIVLFLPVLWLAYLSYMTIWPAVIGLLWPLGRVLYALSYKADPTKRGLGFMLTFLPSVALLILALVKSVLGLI</sequence>
<keyword evidence="4 5" id="KW-0472">Membrane</keyword>
<protein>
    <submittedName>
        <fullName evidence="6">MAPEG family protein</fullName>
    </submittedName>
</protein>
<proteinExistence type="predicted"/>
<dbReference type="PANTHER" id="PTHR10250">
    <property type="entry name" value="MICROSOMAL GLUTATHIONE S-TRANSFERASE"/>
    <property type="match status" value="1"/>
</dbReference>
<evidence type="ECO:0000256" key="3">
    <source>
        <dbReference type="ARBA" id="ARBA00022989"/>
    </source>
</evidence>
<organism evidence="6 7">
    <name type="scientific">Govanella unica</name>
    <dbReference type="NCBI Taxonomy" id="2975056"/>
    <lineage>
        <taxon>Bacteria</taxon>
        <taxon>Pseudomonadati</taxon>
        <taxon>Pseudomonadota</taxon>
        <taxon>Alphaproteobacteria</taxon>
        <taxon>Emcibacterales</taxon>
        <taxon>Govanellaceae</taxon>
        <taxon>Govanella</taxon>
    </lineage>
</organism>
<evidence type="ECO:0000256" key="1">
    <source>
        <dbReference type="ARBA" id="ARBA00004141"/>
    </source>
</evidence>
<keyword evidence="2 5" id="KW-0812">Transmembrane</keyword>
<dbReference type="GO" id="GO:0016020">
    <property type="term" value="C:membrane"/>
    <property type="evidence" value="ECO:0007669"/>
    <property type="project" value="UniProtKB-SubCell"/>
</dbReference>
<evidence type="ECO:0000256" key="4">
    <source>
        <dbReference type="ARBA" id="ARBA00023136"/>
    </source>
</evidence>
<keyword evidence="3 5" id="KW-1133">Transmembrane helix</keyword>
<dbReference type="RefSeq" id="WP_274942161.1">
    <property type="nucleotide sequence ID" value="NZ_JANWOI010000001.1"/>
</dbReference>
<dbReference type="PANTHER" id="PTHR10250:SF15">
    <property type="entry name" value="MICROSOMAL GLUTATHIONE S-TRANSFERASE-RELATED"/>
    <property type="match status" value="1"/>
</dbReference>
<comment type="caution">
    <text evidence="6">The sequence shown here is derived from an EMBL/GenBank/DDBJ whole genome shotgun (WGS) entry which is preliminary data.</text>
</comment>
<dbReference type="EMBL" id="JANWOI010000001">
    <property type="protein sequence ID" value="MDA5192454.1"/>
    <property type="molecule type" value="Genomic_DNA"/>
</dbReference>